<dbReference type="Proteomes" id="UP000007819">
    <property type="component" value="Chromosome A2"/>
</dbReference>
<evidence type="ECO:0000313" key="5">
    <source>
        <dbReference type="Proteomes" id="UP000007819"/>
    </source>
</evidence>
<keyword evidence="2" id="KW-0732">Signal</keyword>
<dbReference type="RefSeq" id="NP_001280397.1">
    <property type="nucleotide sequence ID" value="NM_001293468.1"/>
</dbReference>
<evidence type="ECO:0000256" key="2">
    <source>
        <dbReference type="SAM" id="SignalP"/>
    </source>
</evidence>
<sequence length="168" mass="19110">MLKHILLALCFMAYIIENIGELEPRQRKDQFDRLVKCYEQMFNLGVITTVKGIEIEIDGNFKTILIGLYKSLRINTITHSGDAPETSVNNEKRKLDTITRTDDTPETSDSNKKRKLDTITHSGDAPETSVNNKENIKTFNPDNVTSEISVDNSDFKNENHFGIFKIVS</sequence>
<name>C4WUI4_ACYPI</name>
<feature type="signal peptide" evidence="2">
    <location>
        <begin position="1"/>
        <end position="20"/>
    </location>
</feature>
<dbReference type="EnsemblMetazoa" id="NM_001293468.1">
    <property type="protein sequence ID" value="NP_001280397.1"/>
    <property type="gene ID" value="GeneID_100570519"/>
</dbReference>
<dbReference type="EMBL" id="AK341077">
    <property type="protein sequence ID" value="BAH71554.1"/>
    <property type="molecule type" value="mRNA"/>
</dbReference>
<accession>C4WUI4</accession>
<keyword evidence="5" id="KW-1185">Reference proteome</keyword>
<reference evidence="3" key="1">
    <citation type="submission" date="2009-06" db="EMBL/GenBank/DDBJ databases">
        <title>A full-length cDNA resource of the pea aphid, Acyrthosiphon pisum.</title>
        <authorList>
            <person name="Shigenobu S."/>
            <person name="Nakabachi A."/>
            <person name="Richards S."/>
        </authorList>
    </citation>
    <scope>NUCLEOTIDE SEQUENCE</scope>
    <source>
        <strain evidence="3">LSR1</strain>
        <tissue evidence="3">Whole body</tissue>
    </source>
</reference>
<gene>
    <name evidence="3" type="primary">ACYPI46154</name>
    <name evidence="4" type="synonym">100570519</name>
</gene>
<evidence type="ECO:0000313" key="4">
    <source>
        <dbReference type="EnsemblMetazoa" id="NP_001280397.1"/>
    </source>
</evidence>
<feature type="chain" id="PRO_5002943373" evidence="2">
    <location>
        <begin position="21"/>
        <end position="168"/>
    </location>
</feature>
<dbReference type="KEGG" id="api:100570519"/>
<feature type="compositionally biased region" description="Basic and acidic residues" evidence="1">
    <location>
        <begin position="90"/>
        <end position="103"/>
    </location>
</feature>
<evidence type="ECO:0000256" key="1">
    <source>
        <dbReference type="SAM" id="MobiDB-lite"/>
    </source>
</evidence>
<evidence type="ECO:0000313" key="3">
    <source>
        <dbReference type="EMBL" id="BAH71554.1"/>
    </source>
</evidence>
<organism evidence="3">
    <name type="scientific">Acyrthosiphon pisum</name>
    <name type="common">Pea aphid</name>
    <dbReference type="NCBI Taxonomy" id="7029"/>
    <lineage>
        <taxon>Eukaryota</taxon>
        <taxon>Metazoa</taxon>
        <taxon>Ecdysozoa</taxon>
        <taxon>Arthropoda</taxon>
        <taxon>Hexapoda</taxon>
        <taxon>Insecta</taxon>
        <taxon>Pterygota</taxon>
        <taxon>Neoptera</taxon>
        <taxon>Paraneoptera</taxon>
        <taxon>Hemiptera</taxon>
        <taxon>Sternorrhyncha</taxon>
        <taxon>Aphidomorpha</taxon>
        <taxon>Aphidoidea</taxon>
        <taxon>Aphididae</taxon>
        <taxon>Macrosiphini</taxon>
        <taxon>Acyrthosiphon</taxon>
    </lineage>
</organism>
<protein>
    <submittedName>
        <fullName evidence="3">ACYPI46154 protein</fullName>
    </submittedName>
</protein>
<proteinExistence type="evidence at transcript level"/>
<feature type="region of interest" description="Disordered" evidence="1">
    <location>
        <begin position="80"/>
        <end position="135"/>
    </location>
</feature>
<reference evidence="5" key="2">
    <citation type="submission" date="2010-06" db="EMBL/GenBank/DDBJ databases">
        <authorList>
            <person name="Jiang H."/>
            <person name="Abraham K."/>
            <person name="Ali S."/>
            <person name="Alsbrooks S.L."/>
            <person name="Anim B.N."/>
            <person name="Anosike U.S."/>
            <person name="Attaway T."/>
            <person name="Bandaranaike D.P."/>
            <person name="Battles P.K."/>
            <person name="Bell S.N."/>
            <person name="Bell A.V."/>
            <person name="Beltran B."/>
            <person name="Bickham C."/>
            <person name="Bustamante Y."/>
            <person name="Caleb T."/>
            <person name="Canada A."/>
            <person name="Cardenas V."/>
            <person name="Carter K."/>
            <person name="Chacko J."/>
            <person name="Chandrabose M.N."/>
            <person name="Chavez D."/>
            <person name="Chavez A."/>
            <person name="Chen L."/>
            <person name="Chu H.-S."/>
            <person name="Claassen K.J."/>
            <person name="Cockrell R."/>
            <person name="Collins M."/>
            <person name="Cooper J.A."/>
            <person name="Cree A."/>
            <person name="Curry S.M."/>
            <person name="Da Y."/>
            <person name="Dao M.D."/>
            <person name="Das B."/>
            <person name="Davila M.-L."/>
            <person name="Davy-Carroll L."/>
            <person name="Denson S."/>
            <person name="Dinh H."/>
            <person name="Ebong V.E."/>
            <person name="Edwards J.R."/>
            <person name="Egan A."/>
            <person name="El-Daye J."/>
            <person name="Escobedo L."/>
            <person name="Fernandez S."/>
            <person name="Fernando P.R."/>
            <person name="Flagg N."/>
            <person name="Forbes L.D."/>
            <person name="Fowler R.G."/>
            <person name="Fu Q."/>
            <person name="Gabisi R.A."/>
            <person name="Ganer J."/>
            <person name="Garbino Pronczuk A."/>
            <person name="Garcia R.M."/>
            <person name="Garner T."/>
            <person name="Garrett T.E."/>
            <person name="Gonzalez D.A."/>
            <person name="Hamid H."/>
            <person name="Hawkins E.S."/>
            <person name="Hirani K."/>
            <person name="Hogues M.E."/>
            <person name="Hollins B."/>
            <person name="Hsiao C.-H."/>
            <person name="Jabil R."/>
            <person name="James M.L."/>
            <person name="Jhangiani S.N."/>
            <person name="Johnson B."/>
            <person name="Johnson Q."/>
            <person name="Joshi V."/>
            <person name="Kalu J.B."/>
            <person name="Kam C."/>
            <person name="Kashfia A."/>
            <person name="Keebler J."/>
            <person name="Kisamo H."/>
            <person name="Kovar C.L."/>
            <person name="Lago L.A."/>
            <person name="Lai C.-Y."/>
            <person name="Laidlaw J."/>
            <person name="Lara F."/>
            <person name="Le T.-K."/>
            <person name="Lee S.L."/>
            <person name="Legall F.H."/>
            <person name="Lemon S.J."/>
            <person name="Lewis L.R."/>
            <person name="Li B."/>
            <person name="Liu Y."/>
            <person name="Liu Y.-S."/>
            <person name="Lopez J."/>
            <person name="Lozado R.J."/>
            <person name="Lu J."/>
            <person name="Madu R.C."/>
            <person name="Maheshwari M."/>
            <person name="Maheshwari R."/>
            <person name="Malloy K."/>
            <person name="Martinez E."/>
            <person name="Mathew T."/>
            <person name="Mercado I.C."/>
            <person name="Mercado C."/>
            <person name="Meyer B."/>
            <person name="Montgomery K."/>
            <person name="Morgan M.B."/>
            <person name="Munidasa M."/>
            <person name="Nazareth L.V."/>
            <person name="Nelson J."/>
            <person name="Ng B.M."/>
            <person name="Nguyen N.B."/>
            <person name="Nguyen P.Q."/>
            <person name="Nguyen T."/>
            <person name="Obregon M."/>
            <person name="Okwuonu G.O."/>
            <person name="Onwere C.G."/>
            <person name="Orozco G."/>
            <person name="Parra A."/>
            <person name="Patel S."/>
            <person name="Patil S."/>
            <person name="Perez A."/>
            <person name="Perez Y."/>
            <person name="Pham C."/>
            <person name="Primus E.L."/>
            <person name="Pu L.-L."/>
            <person name="Puazo M."/>
            <person name="Qin X."/>
            <person name="Quiroz J.B."/>
            <person name="Reese J."/>
            <person name="Richards S."/>
            <person name="Rives C.M."/>
            <person name="Robberts R."/>
            <person name="Ruiz S.J."/>
            <person name="Ruiz M.J."/>
            <person name="Santibanez J."/>
            <person name="Schneider B.W."/>
            <person name="Sisson I."/>
            <person name="Smith M."/>
            <person name="Sodergren E."/>
            <person name="Song X.-Z."/>
            <person name="Song B.B."/>
            <person name="Summersgill H."/>
            <person name="Thelus R."/>
            <person name="Thornton R.D."/>
            <person name="Trejos Z.Y."/>
            <person name="Usmani K."/>
            <person name="Vattathil S."/>
            <person name="Villasana D."/>
            <person name="Walker D.L."/>
            <person name="Wang S."/>
            <person name="Wang K."/>
            <person name="White C.S."/>
            <person name="Williams A.C."/>
            <person name="Williamson J."/>
            <person name="Wilson K."/>
            <person name="Woghiren I.O."/>
            <person name="Woodworth J.R."/>
            <person name="Worley K.C."/>
            <person name="Wright R.A."/>
            <person name="Wu W."/>
            <person name="Young L."/>
            <person name="Zhang L."/>
            <person name="Zhang J."/>
            <person name="Zhu Y."/>
            <person name="Muzny D.M."/>
            <person name="Weinstock G."/>
            <person name="Gibbs R.A."/>
        </authorList>
    </citation>
    <scope>NUCLEOTIDE SEQUENCE [LARGE SCALE GENOMIC DNA]</scope>
    <source>
        <strain evidence="5">LSR1</strain>
    </source>
</reference>
<dbReference type="AlphaFoldDB" id="C4WUI4"/>
<dbReference type="CTD" id="100570519"/>
<dbReference type="GeneID" id="100570519"/>
<reference evidence="4" key="3">
    <citation type="submission" date="2022-06" db="UniProtKB">
        <authorList>
            <consortium name="EnsemblMetazoa"/>
        </authorList>
    </citation>
    <scope>IDENTIFICATION</scope>
</reference>